<evidence type="ECO:0008006" key="3">
    <source>
        <dbReference type="Google" id="ProtNLM"/>
    </source>
</evidence>
<dbReference type="AlphaFoldDB" id="A0A1J5UB48"/>
<dbReference type="RefSeq" id="WP_071563347.1">
    <property type="nucleotide sequence ID" value="NZ_MIQH01000169.1"/>
</dbReference>
<sequence>MNFLAKNQDNFYKVLELEEDLTDLIKERKCFFEFDNDINEIDFIKNPTYKLEKKSTKDDSVKDDWFFIDYSKNQNIKEIIGEYRDIFESSAEYCSNLTIENINKISFLINAKKVEGQYSINFQVVTSGSYIKSRQFLKIGSKKARYKKEENILNINDKIDIHISEINNKIYFKNFAHIKKINEVFIELYRESTEEEIKSFFEKISECSMFSIQDFPKQEKNSKGIKYILDNKGIDFSKNKGKISDYIEKYPTNLNKDSEGLYKIHSNKDLTNFLKIINEHYYEGEITGNHMESNSSKTL</sequence>
<dbReference type="Proteomes" id="UP000182798">
    <property type="component" value="Unassembled WGS sequence"/>
</dbReference>
<gene>
    <name evidence="1" type="ORF">BGC33_07200</name>
</gene>
<proteinExistence type="predicted"/>
<comment type="caution">
    <text evidence="1">The sequence shown here is derived from an EMBL/GenBank/DDBJ whole genome shotgun (WGS) entry which is preliminary data.</text>
</comment>
<organism evidence="1 2">
    <name type="scientific">Bathymodiolus thermophilus thioautotrophic gill symbiont</name>
    <dbReference type="NCBI Taxonomy" id="2360"/>
    <lineage>
        <taxon>Bacteria</taxon>
        <taxon>Pseudomonadati</taxon>
        <taxon>Pseudomonadota</taxon>
        <taxon>Gammaproteobacteria</taxon>
        <taxon>sulfur-oxidizing symbionts</taxon>
    </lineage>
</organism>
<name>A0A1J5UB48_9GAMM</name>
<reference evidence="2" key="1">
    <citation type="submission" date="2016-09" db="EMBL/GenBank/DDBJ databases">
        <title>Genome Sequence of Bathymodiolus thermophilus sulfur-oxidizing gill endosymbiont.</title>
        <authorList>
            <person name="Ponnudurai R."/>
            <person name="Kleiner M."/>
            <person name="Sayavedra L."/>
            <person name="Thuermer A."/>
            <person name="Felbeck H."/>
            <person name="Schlueter R."/>
            <person name="Schweder T."/>
            <person name="Markert S."/>
        </authorList>
    </citation>
    <scope>NUCLEOTIDE SEQUENCE [LARGE SCALE GENOMIC DNA]</scope>
    <source>
        <strain evidence="2">BAT/CrabSpa'14</strain>
    </source>
</reference>
<dbReference type="OrthoDB" id="8617654at2"/>
<dbReference type="EMBL" id="MIQH01000169">
    <property type="protein sequence ID" value="OIR25601.1"/>
    <property type="molecule type" value="Genomic_DNA"/>
</dbReference>
<protein>
    <recommendedName>
        <fullName evidence="3">DUF4868 domain-containing protein</fullName>
    </recommendedName>
</protein>
<evidence type="ECO:0000313" key="2">
    <source>
        <dbReference type="Proteomes" id="UP000182798"/>
    </source>
</evidence>
<accession>A0A1J5UB48</accession>
<evidence type="ECO:0000313" key="1">
    <source>
        <dbReference type="EMBL" id="OIR25601.1"/>
    </source>
</evidence>